<gene>
    <name evidence="3" type="primary">LOC108829575</name>
</gene>
<feature type="domain" description="F-box" evidence="1">
    <location>
        <begin position="12"/>
        <end position="49"/>
    </location>
</feature>
<dbReference type="Pfam" id="PF00646">
    <property type="entry name" value="F-box"/>
    <property type="match status" value="1"/>
</dbReference>
<dbReference type="CDD" id="cd22160">
    <property type="entry name" value="F-box_AtFBL13-like"/>
    <property type="match status" value="1"/>
</dbReference>
<dbReference type="PROSITE" id="PS50181">
    <property type="entry name" value="FBOX"/>
    <property type="match status" value="1"/>
</dbReference>
<dbReference type="InterPro" id="IPR036047">
    <property type="entry name" value="F-box-like_dom_sf"/>
</dbReference>
<reference evidence="2" key="1">
    <citation type="journal article" date="2019" name="Database">
        <title>The radish genome database (RadishGD): an integrated information resource for radish genomics.</title>
        <authorList>
            <person name="Yu H.J."/>
            <person name="Baek S."/>
            <person name="Lee Y.J."/>
            <person name="Cho A."/>
            <person name="Mun J.H."/>
        </authorList>
    </citation>
    <scope>NUCLEOTIDE SEQUENCE [LARGE SCALE GENOMIC DNA]</scope>
    <source>
        <strain evidence="2">cv. WK10039</strain>
    </source>
</reference>
<dbReference type="GeneID" id="108829575"/>
<dbReference type="SUPFAM" id="SSF52047">
    <property type="entry name" value="RNI-like"/>
    <property type="match status" value="1"/>
</dbReference>
<dbReference type="Pfam" id="PF24758">
    <property type="entry name" value="LRR_At5g56370"/>
    <property type="match status" value="1"/>
</dbReference>
<name>A0A6J0LGU8_RAPSA</name>
<dbReference type="OrthoDB" id="612216at2759"/>
<dbReference type="InterPro" id="IPR053781">
    <property type="entry name" value="F-box_AtFBL13-like"/>
</dbReference>
<evidence type="ECO:0000259" key="1">
    <source>
        <dbReference type="PROSITE" id="PS50181"/>
    </source>
</evidence>
<dbReference type="Gene3D" id="3.80.10.10">
    <property type="entry name" value="Ribonuclease Inhibitor"/>
    <property type="match status" value="1"/>
</dbReference>
<dbReference type="KEGG" id="rsz:108829575"/>
<dbReference type="Gene3D" id="1.20.1280.50">
    <property type="match status" value="1"/>
</dbReference>
<evidence type="ECO:0000313" key="2">
    <source>
        <dbReference type="Proteomes" id="UP000504610"/>
    </source>
</evidence>
<dbReference type="SUPFAM" id="SSF81383">
    <property type="entry name" value="F-box domain"/>
    <property type="match status" value="1"/>
</dbReference>
<dbReference type="InterPro" id="IPR055411">
    <property type="entry name" value="LRR_FXL15/At3g58940/PEG3-like"/>
</dbReference>
<dbReference type="PANTHER" id="PTHR31293">
    <property type="entry name" value="RNI-LIKE SUPERFAMILY PROTEIN"/>
    <property type="match status" value="1"/>
</dbReference>
<sequence>MHPKREREREKMDGVSNLPDEVLCQILSFLTTKEVALTSILAKRWRNLLAFVPSLTINDSEFLHPEEGKQDRQEIIQSFTDFVDSVLKLQGNSSPLNKLSLKCVTVADKYRLDGWISNALGRGVSDLALKIIIDDKVDNYQLSPKCFECCSTLVRLKIARGIDISLVGGGGGVSLPLLKTLVLDSVWVRSKQFEALLHALPSLEELLLSNVTWRDGEVTVSSASLKTLTIKSSDWLSTLSFDTPSLLRFKYSGSIVTNFKVVVDMGDLVDAQIFFDESHNSIMQLREPDDELFLYQKAIEYTSVWNLFHGIRNVQNLYLFPTTLELLFTCSKSFYRKLPGFKNLKSLAVKSDKDCGWQAMPLLLRKCPRLETLVLEGLMHDVTSMCGDFCDCIPRERKGCSLGCCRVKLMKIYGFRGTVKEMSMIKHFLYYLPPCLEEMRVYVEENNSPTTELENREVYKSVLEMFQLCSKRSRCNVKLMGLKSKTIS</sequence>
<organism evidence="2 3">
    <name type="scientific">Raphanus sativus</name>
    <name type="common">Radish</name>
    <name type="synonym">Raphanus raphanistrum var. sativus</name>
    <dbReference type="NCBI Taxonomy" id="3726"/>
    <lineage>
        <taxon>Eukaryota</taxon>
        <taxon>Viridiplantae</taxon>
        <taxon>Streptophyta</taxon>
        <taxon>Embryophyta</taxon>
        <taxon>Tracheophyta</taxon>
        <taxon>Spermatophyta</taxon>
        <taxon>Magnoliopsida</taxon>
        <taxon>eudicotyledons</taxon>
        <taxon>Gunneridae</taxon>
        <taxon>Pentapetalae</taxon>
        <taxon>rosids</taxon>
        <taxon>malvids</taxon>
        <taxon>Brassicales</taxon>
        <taxon>Brassicaceae</taxon>
        <taxon>Brassiceae</taxon>
        <taxon>Raphanus</taxon>
    </lineage>
</organism>
<evidence type="ECO:0000313" key="3">
    <source>
        <dbReference type="RefSeq" id="XP_018458706.1"/>
    </source>
</evidence>
<dbReference type="InterPro" id="IPR001810">
    <property type="entry name" value="F-box_dom"/>
</dbReference>
<reference evidence="3" key="2">
    <citation type="submission" date="2025-08" db="UniProtKB">
        <authorList>
            <consortium name="RefSeq"/>
        </authorList>
    </citation>
    <scope>IDENTIFICATION</scope>
    <source>
        <tissue evidence="3">Leaf</tissue>
    </source>
</reference>
<keyword evidence="2" id="KW-1185">Reference proteome</keyword>
<dbReference type="Proteomes" id="UP000504610">
    <property type="component" value="Chromosome 6"/>
</dbReference>
<dbReference type="InterPro" id="IPR032675">
    <property type="entry name" value="LRR_dom_sf"/>
</dbReference>
<proteinExistence type="predicted"/>
<dbReference type="RefSeq" id="XP_018458706.1">
    <property type="nucleotide sequence ID" value="XM_018603204.2"/>
</dbReference>
<protein>
    <submittedName>
        <fullName evidence="3">F-box protein At3g58820 isoform X1</fullName>
    </submittedName>
</protein>
<dbReference type="AlphaFoldDB" id="A0A6J0LGU8"/>
<dbReference type="InterPro" id="IPR055294">
    <property type="entry name" value="FBL60-like"/>
</dbReference>
<dbReference type="PANTHER" id="PTHR31293:SF16">
    <property type="entry name" value="RNI-LIKE SUPERFAMILY PROTEIN"/>
    <property type="match status" value="1"/>
</dbReference>
<accession>A0A6J0LGU8</accession>